<dbReference type="AlphaFoldDB" id="A0A0K9YNA3"/>
<keyword evidence="4" id="KW-1185">Reference proteome</keyword>
<reference evidence="2" key="2">
    <citation type="submission" date="2015-07" db="EMBL/GenBank/DDBJ databases">
        <title>MeaNS - Measles Nucleotide Surveillance Program.</title>
        <authorList>
            <person name="Tran T."/>
            <person name="Druce J."/>
        </authorList>
    </citation>
    <scope>NUCLEOTIDE SEQUENCE</scope>
    <source>
        <strain evidence="2">DSM 9887</strain>
    </source>
</reference>
<reference evidence="1 4" key="3">
    <citation type="submission" date="2019-06" db="EMBL/GenBank/DDBJ databases">
        <title>Whole genome shotgun sequence of Brevibacillus reuszeri NBRC 15719.</title>
        <authorList>
            <person name="Hosoyama A."/>
            <person name="Uohara A."/>
            <person name="Ohji S."/>
            <person name="Ichikawa N."/>
        </authorList>
    </citation>
    <scope>NUCLEOTIDE SEQUENCE [LARGE SCALE GENOMIC DNA]</scope>
    <source>
        <strain evidence="1 4">NBRC 15719</strain>
    </source>
</reference>
<accession>A0A0K9YNA3</accession>
<evidence type="ECO:0000313" key="3">
    <source>
        <dbReference type="Proteomes" id="UP000036834"/>
    </source>
</evidence>
<evidence type="ECO:0000313" key="4">
    <source>
        <dbReference type="Proteomes" id="UP000319578"/>
    </source>
</evidence>
<comment type="caution">
    <text evidence="2">The sequence shown here is derived from an EMBL/GenBank/DDBJ whole genome shotgun (WGS) entry which is preliminary data.</text>
</comment>
<protein>
    <submittedName>
        <fullName evidence="2">Uncharacterized protein</fullName>
    </submittedName>
</protein>
<dbReference type="Proteomes" id="UP000319578">
    <property type="component" value="Unassembled WGS sequence"/>
</dbReference>
<dbReference type="EMBL" id="LGIQ01000009">
    <property type="protein sequence ID" value="KNB70194.1"/>
    <property type="molecule type" value="Genomic_DNA"/>
</dbReference>
<evidence type="ECO:0000313" key="1">
    <source>
        <dbReference type="EMBL" id="GED73044.1"/>
    </source>
</evidence>
<reference evidence="3" key="1">
    <citation type="submission" date="2015-07" db="EMBL/GenBank/DDBJ databases">
        <title>Genome sequencing project for genomic taxonomy and phylogenomics of Bacillus-like bacteria.</title>
        <authorList>
            <person name="Liu B."/>
            <person name="Wang J."/>
            <person name="Zhu Y."/>
            <person name="Liu G."/>
            <person name="Chen Q."/>
            <person name="Chen Z."/>
            <person name="Lan J."/>
            <person name="Che J."/>
            <person name="Ge C."/>
            <person name="Shi H."/>
            <person name="Pan Z."/>
            <person name="Liu X."/>
        </authorList>
    </citation>
    <scope>NUCLEOTIDE SEQUENCE [LARGE SCALE GENOMIC DNA]</scope>
    <source>
        <strain evidence="3">DSM 9887</strain>
    </source>
</reference>
<dbReference type="STRING" id="54915.ADS79_14590"/>
<evidence type="ECO:0000313" key="2">
    <source>
        <dbReference type="EMBL" id="KNB70194.1"/>
    </source>
</evidence>
<dbReference type="OrthoDB" id="2476631at2"/>
<dbReference type="PATRIC" id="fig|54915.3.peg.1905"/>
<proteinExistence type="predicted"/>
<name>A0A0K9YNA3_9BACL</name>
<organism evidence="2 3">
    <name type="scientific">Brevibacillus reuszeri</name>
    <dbReference type="NCBI Taxonomy" id="54915"/>
    <lineage>
        <taxon>Bacteria</taxon>
        <taxon>Bacillati</taxon>
        <taxon>Bacillota</taxon>
        <taxon>Bacilli</taxon>
        <taxon>Bacillales</taxon>
        <taxon>Paenibacillaceae</taxon>
        <taxon>Brevibacillus</taxon>
    </lineage>
</organism>
<dbReference type="Proteomes" id="UP000036834">
    <property type="component" value="Unassembled WGS sequence"/>
</dbReference>
<dbReference type="RefSeq" id="WP_049739163.1">
    <property type="nucleotide sequence ID" value="NZ_BJON01000040.1"/>
</dbReference>
<gene>
    <name evidence="2" type="ORF">ADS79_14590</name>
    <name evidence="1" type="ORF">BRE01_67460</name>
</gene>
<sequence length="199" mass="22028">MKKLIAFVTIPALVLGIGSALAFKEFSNPSSDSNALAKTFNSTEEIAKDANVIIKANVPSEFKQETVGSLVYNVYEVQVDKLYSNLTDEDITEGESIEVHRLIGFNVSEGKEMANIGDSAFHELKEGEYLLFLNGGYDEDLKKFTYIPNTPNQLFKMASSKGFWSNKSSNSSEFENITDENALPSINETDLLEAIESMK</sequence>
<dbReference type="EMBL" id="BJON01000040">
    <property type="protein sequence ID" value="GED73044.1"/>
    <property type="molecule type" value="Genomic_DNA"/>
</dbReference>